<protein>
    <submittedName>
        <fullName evidence="1">Uncharacterized protein</fullName>
    </submittedName>
</protein>
<reference evidence="2" key="1">
    <citation type="journal article" date="2023" name="Nat. Plants">
        <title>Single-cell RNA sequencing provides a high-resolution roadmap for understanding the multicellular compartmentation of specialized metabolism.</title>
        <authorList>
            <person name="Sun S."/>
            <person name="Shen X."/>
            <person name="Li Y."/>
            <person name="Li Y."/>
            <person name="Wang S."/>
            <person name="Li R."/>
            <person name="Zhang H."/>
            <person name="Shen G."/>
            <person name="Guo B."/>
            <person name="Wei J."/>
            <person name="Xu J."/>
            <person name="St-Pierre B."/>
            <person name="Chen S."/>
            <person name="Sun C."/>
        </authorList>
    </citation>
    <scope>NUCLEOTIDE SEQUENCE [LARGE SCALE GENOMIC DNA]</scope>
</reference>
<proteinExistence type="predicted"/>
<keyword evidence="2" id="KW-1185">Reference proteome</keyword>
<accession>A0ACC0BW25</accession>
<dbReference type="EMBL" id="CM044702">
    <property type="protein sequence ID" value="KAI5676876.1"/>
    <property type="molecule type" value="Genomic_DNA"/>
</dbReference>
<gene>
    <name evidence="1" type="ORF">M9H77_07826</name>
</gene>
<dbReference type="Proteomes" id="UP001060085">
    <property type="component" value="Linkage Group LG02"/>
</dbReference>
<comment type="caution">
    <text evidence="1">The sequence shown here is derived from an EMBL/GenBank/DDBJ whole genome shotgun (WGS) entry which is preliminary data.</text>
</comment>
<evidence type="ECO:0000313" key="2">
    <source>
        <dbReference type="Proteomes" id="UP001060085"/>
    </source>
</evidence>
<evidence type="ECO:0000313" key="1">
    <source>
        <dbReference type="EMBL" id="KAI5676876.1"/>
    </source>
</evidence>
<sequence>MTIDQCLVKRIFVDTGSSMNVLFKETFKQMGIPWDKSSFINNEAEYEALLAGLHGAKYLNLTNILVRIDSEVVIGQVTGVFEAKEENIKQYLACVQQLVSEFTSVNFEKENEVSRVDPNRKLDPTREGPYQVIKDNGNGCYRLQDFEGNIQARMWNNLNLRKIFP</sequence>
<name>A0ACC0BW25_CATRO</name>
<organism evidence="1 2">
    <name type="scientific">Catharanthus roseus</name>
    <name type="common">Madagascar periwinkle</name>
    <name type="synonym">Vinca rosea</name>
    <dbReference type="NCBI Taxonomy" id="4058"/>
    <lineage>
        <taxon>Eukaryota</taxon>
        <taxon>Viridiplantae</taxon>
        <taxon>Streptophyta</taxon>
        <taxon>Embryophyta</taxon>
        <taxon>Tracheophyta</taxon>
        <taxon>Spermatophyta</taxon>
        <taxon>Magnoliopsida</taxon>
        <taxon>eudicotyledons</taxon>
        <taxon>Gunneridae</taxon>
        <taxon>Pentapetalae</taxon>
        <taxon>asterids</taxon>
        <taxon>lamiids</taxon>
        <taxon>Gentianales</taxon>
        <taxon>Apocynaceae</taxon>
        <taxon>Rauvolfioideae</taxon>
        <taxon>Vinceae</taxon>
        <taxon>Catharanthinae</taxon>
        <taxon>Catharanthus</taxon>
    </lineage>
</organism>